<dbReference type="AlphaFoldDB" id="A0A7W6RFN8"/>
<reference evidence="1 2" key="1">
    <citation type="submission" date="2020-08" db="EMBL/GenBank/DDBJ databases">
        <title>Genome sequencing of Purple Non-Sulfur Bacteria from various extreme environments.</title>
        <authorList>
            <person name="Mayer M."/>
        </authorList>
    </citation>
    <scope>NUCLEOTIDE SEQUENCE [LARGE SCALE GENOMIC DNA]</scope>
    <source>
        <strain evidence="1 2">JA131</strain>
    </source>
</reference>
<evidence type="ECO:0000313" key="1">
    <source>
        <dbReference type="EMBL" id="MBB4267166.1"/>
    </source>
</evidence>
<comment type="caution">
    <text evidence="1">The sequence shown here is derived from an EMBL/GenBank/DDBJ whole genome shotgun (WGS) entry which is preliminary data.</text>
</comment>
<organism evidence="1 2">
    <name type="scientific">Roseospira visakhapatnamensis</name>
    <dbReference type="NCBI Taxonomy" id="390880"/>
    <lineage>
        <taxon>Bacteria</taxon>
        <taxon>Pseudomonadati</taxon>
        <taxon>Pseudomonadota</taxon>
        <taxon>Alphaproteobacteria</taxon>
        <taxon>Rhodospirillales</taxon>
        <taxon>Rhodospirillaceae</taxon>
        <taxon>Roseospira</taxon>
    </lineage>
</organism>
<accession>A0A7W6RFN8</accession>
<proteinExistence type="predicted"/>
<dbReference type="SUPFAM" id="SSF158682">
    <property type="entry name" value="TerB-like"/>
    <property type="match status" value="1"/>
</dbReference>
<name>A0A7W6RFN8_9PROT</name>
<dbReference type="InterPro" id="IPR029024">
    <property type="entry name" value="TerB-like"/>
</dbReference>
<dbReference type="RefSeq" id="WP_184046297.1">
    <property type="nucleotide sequence ID" value="NZ_JACIGK010000022.1"/>
</dbReference>
<dbReference type="CDD" id="cd07176">
    <property type="entry name" value="terB"/>
    <property type="match status" value="1"/>
</dbReference>
<protein>
    <submittedName>
        <fullName evidence="1">Tellurite resistance protein</fullName>
    </submittedName>
</protein>
<evidence type="ECO:0000313" key="2">
    <source>
        <dbReference type="Proteomes" id="UP000554286"/>
    </source>
</evidence>
<dbReference type="Gene3D" id="1.10.3680.10">
    <property type="entry name" value="TerB-like"/>
    <property type="match status" value="1"/>
</dbReference>
<sequence length="134" mass="14598">MITPQGALIYTMVLASVADTDMRDSELRLMGDTVRTLPVFRDVDPETLPETTRACLEILTGEEGLDTLIAIIRDSLPVPLRETAYALALDVVAADGKVTPEEARVLEMLRHGLNLDRLVAAGIERGARARWAVG</sequence>
<gene>
    <name evidence="1" type="ORF">GGD89_002807</name>
</gene>
<keyword evidence="2" id="KW-1185">Reference proteome</keyword>
<dbReference type="EMBL" id="JACIGK010000022">
    <property type="protein sequence ID" value="MBB4267166.1"/>
    <property type="molecule type" value="Genomic_DNA"/>
</dbReference>
<dbReference type="Proteomes" id="UP000554286">
    <property type="component" value="Unassembled WGS sequence"/>
</dbReference>